<keyword evidence="2" id="KW-1185">Reference proteome</keyword>
<organism evidence="1 2">
    <name type="scientific">Desulfosporosinus lacus DSM 15449</name>
    <dbReference type="NCBI Taxonomy" id="1121420"/>
    <lineage>
        <taxon>Bacteria</taxon>
        <taxon>Bacillati</taxon>
        <taxon>Bacillota</taxon>
        <taxon>Clostridia</taxon>
        <taxon>Eubacteriales</taxon>
        <taxon>Desulfitobacteriaceae</taxon>
        <taxon>Desulfosporosinus</taxon>
    </lineage>
</organism>
<dbReference type="InterPro" id="IPR007405">
    <property type="entry name" value="Phage_KVP40_Orf299"/>
</dbReference>
<dbReference type="Pfam" id="PF04308">
    <property type="entry name" value="RNaseH_like"/>
    <property type="match status" value="1"/>
</dbReference>
<dbReference type="PANTHER" id="PTHR39961:SF1">
    <property type="entry name" value="DUF458 DOMAIN-CONTAINING PROTEIN"/>
    <property type="match status" value="1"/>
</dbReference>
<gene>
    <name evidence="1" type="ORF">SAMN02746098_04937</name>
</gene>
<dbReference type="STRING" id="1121420.SAMN02746098_04937"/>
<accession>A0A1M6FGL2</accession>
<evidence type="ECO:0000313" key="2">
    <source>
        <dbReference type="Proteomes" id="UP000183954"/>
    </source>
</evidence>
<name>A0A1M6FGL2_9FIRM</name>
<evidence type="ECO:0008006" key="3">
    <source>
        <dbReference type="Google" id="ProtNLM"/>
    </source>
</evidence>
<protein>
    <recommendedName>
        <fullName evidence="3">DUF458 domain-containing protein</fullName>
    </recommendedName>
</protein>
<dbReference type="AlphaFoldDB" id="A0A1M6FGL2"/>
<dbReference type="Proteomes" id="UP000183954">
    <property type="component" value="Unassembled WGS sequence"/>
</dbReference>
<dbReference type="OrthoDB" id="37369at2"/>
<evidence type="ECO:0000313" key="1">
    <source>
        <dbReference type="EMBL" id="SHI96878.1"/>
    </source>
</evidence>
<proteinExistence type="predicted"/>
<dbReference type="EMBL" id="FQXJ01000031">
    <property type="protein sequence ID" value="SHI96878.1"/>
    <property type="molecule type" value="Genomic_DNA"/>
</dbReference>
<sequence length="157" mass="17649">MYSLTYGEVSFKEMVSIIKAYSAQDPHMEFVIAVGTDSQNSNITKVPVTVGIHKIENKVGKGGIYFYEIIEIKKINNIRQKIFYETNMSIELALKLSQTFEESNIPHEIEVHVDVGYNGPTSQYVAEIKGWVKACGFQCVIKPDSYMASSVANRLSK</sequence>
<dbReference type="PANTHER" id="PTHR39961">
    <property type="entry name" value="HYPOTHETICAL CYTOSOLIC PROTEIN"/>
    <property type="match status" value="1"/>
</dbReference>
<dbReference type="RefSeq" id="WP_073033030.1">
    <property type="nucleotide sequence ID" value="NZ_FQXJ01000031.1"/>
</dbReference>
<reference evidence="2" key="1">
    <citation type="submission" date="2016-11" db="EMBL/GenBank/DDBJ databases">
        <authorList>
            <person name="Varghese N."/>
            <person name="Submissions S."/>
        </authorList>
    </citation>
    <scope>NUCLEOTIDE SEQUENCE [LARGE SCALE GENOMIC DNA]</scope>
    <source>
        <strain evidence="2">DSM 15449</strain>
    </source>
</reference>